<feature type="transmembrane region" description="Helical" evidence="1">
    <location>
        <begin position="343"/>
        <end position="360"/>
    </location>
</feature>
<keyword evidence="4" id="KW-1185">Reference proteome</keyword>
<evidence type="ECO:0000313" key="3">
    <source>
        <dbReference type="EMBL" id="MFD2417092.1"/>
    </source>
</evidence>
<feature type="transmembrane region" description="Helical" evidence="1">
    <location>
        <begin position="302"/>
        <end position="323"/>
    </location>
</feature>
<feature type="transmembrane region" description="Helical" evidence="1">
    <location>
        <begin position="261"/>
        <end position="281"/>
    </location>
</feature>
<feature type="transmembrane region" description="Helical" evidence="1">
    <location>
        <begin position="220"/>
        <end position="241"/>
    </location>
</feature>
<dbReference type="EMBL" id="JBHUKR010000006">
    <property type="protein sequence ID" value="MFD2417092.1"/>
    <property type="molecule type" value="Genomic_DNA"/>
</dbReference>
<feature type="transmembrane region" description="Helical" evidence="1">
    <location>
        <begin position="20"/>
        <end position="40"/>
    </location>
</feature>
<feature type="transmembrane region" description="Helical" evidence="1">
    <location>
        <begin position="188"/>
        <end position="208"/>
    </location>
</feature>
<dbReference type="Proteomes" id="UP001597417">
    <property type="component" value="Unassembled WGS sequence"/>
</dbReference>
<comment type="caution">
    <text evidence="3">The sequence shown here is derived from an EMBL/GenBank/DDBJ whole genome shotgun (WGS) entry which is preliminary data.</text>
</comment>
<keyword evidence="1" id="KW-1133">Transmembrane helix</keyword>
<evidence type="ECO:0000256" key="1">
    <source>
        <dbReference type="SAM" id="Phobius"/>
    </source>
</evidence>
<dbReference type="RefSeq" id="WP_378264474.1">
    <property type="nucleotide sequence ID" value="NZ_JBHUKR010000006.1"/>
</dbReference>
<protein>
    <submittedName>
        <fullName evidence="3">Acyltransferase</fullName>
        <ecNumber evidence="3">2.3.1.-</ecNumber>
    </submittedName>
</protein>
<feature type="transmembrane region" description="Helical" evidence="1">
    <location>
        <begin position="103"/>
        <end position="123"/>
    </location>
</feature>
<dbReference type="EC" id="2.3.1.-" evidence="3"/>
<name>A0ABW5FTC5_9PSEU</name>
<feature type="transmembrane region" description="Helical" evidence="1">
    <location>
        <begin position="52"/>
        <end position="82"/>
    </location>
</feature>
<reference evidence="4" key="1">
    <citation type="journal article" date="2019" name="Int. J. Syst. Evol. Microbiol.">
        <title>The Global Catalogue of Microorganisms (GCM) 10K type strain sequencing project: providing services to taxonomists for standard genome sequencing and annotation.</title>
        <authorList>
            <consortium name="The Broad Institute Genomics Platform"/>
            <consortium name="The Broad Institute Genome Sequencing Center for Infectious Disease"/>
            <person name="Wu L."/>
            <person name="Ma J."/>
        </authorList>
    </citation>
    <scope>NUCLEOTIDE SEQUENCE [LARGE SCALE GENOMIC DNA]</scope>
    <source>
        <strain evidence="4">CGMCC 4.7645</strain>
    </source>
</reference>
<feature type="transmembrane region" description="Helical" evidence="1">
    <location>
        <begin position="164"/>
        <end position="182"/>
    </location>
</feature>
<accession>A0ABW5FTC5</accession>
<feature type="transmembrane region" description="Helical" evidence="1">
    <location>
        <begin position="129"/>
        <end position="152"/>
    </location>
</feature>
<dbReference type="GO" id="GO:0016746">
    <property type="term" value="F:acyltransferase activity"/>
    <property type="evidence" value="ECO:0007669"/>
    <property type="project" value="UniProtKB-KW"/>
</dbReference>
<evidence type="ECO:0000313" key="4">
    <source>
        <dbReference type="Proteomes" id="UP001597417"/>
    </source>
</evidence>
<keyword evidence="3" id="KW-0808">Transferase</keyword>
<gene>
    <name evidence="3" type="ORF">ACFSXZ_12235</name>
</gene>
<feature type="domain" description="Acyltransferase 3" evidence="2">
    <location>
        <begin position="15"/>
        <end position="355"/>
    </location>
</feature>
<dbReference type="Pfam" id="PF01757">
    <property type="entry name" value="Acyl_transf_3"/>
    <property type="match status" value="1"/>
</dbReference>
<proteinExistence type="predicted"/>
<dbReference type="InterPro" id="IPR002656">
    <property type="entry name" value="Acyl_transf_3_dom"/>
</dbReference>
<keyword evidence="1" id="KW-0472">Membrane</keyword>
<sequence>MAHPAPHSGTGQREPYVDWLRAFSLIVVVLWHWVFTIIHWTPNGPLPTTPLAYYHAVWILTWVLQVVPLFFYVGGYVHLLSWEHARERGEHTGRYLWTHLKQLLVPGLSVVAVWVAVGAVVGAVFKVGWIFNTVLLIISPLWFLGMYVALLALLPAAIWLHRRFGVLVLVWLAGIAVCADVLRLSWGVWWAGWINMVAVWGLAYEAGFHYRRLADAPRRYGFVVLWGGLFALVGLVFSGLYPGSMVGVPGDRLSNMSPPTVVIVALLAFQIGLAQVLRPAVERGLARPHWRRLNEVINTYALPLYLFHSTGMALWLMCVYGLYTHHLSDDRPPDLIWWAERPLAIAGPLLFTVPLILLFGRRLIHRNIPRNVPRNTEGKTR</sequence>
<keyword evidence="3" id="KW-0012">Acyltransferase</keyword>
<organism evidence="3 4">
    <name type="scientific">Amycolatopsis pigmentata</name>
    <dbReference type="NCBI Taxonomy" id="450801"/>
    <lineage>
        <taxon>Bacteria</taxon>
        <taxon>Bacillati</taxon>
        <taxon>Actinomycetota</taxon>
        <taxon>Actinomycetes</taxon>
        <taxon>Pseudonocardiales</taxon>
        <taxon>Pseudonocardiaceae</taxon>
        <taxon>Amycolatopsis</taxon>
    </lineage>
</organism>
<keyword evidence="1" id="KW-0812">Transmembrane</keyword>
<evidence type="ECO:0000259" key="2">
    <source>
        <dbReference type="Pfam" id="PF01757"/>
    </source>
</evidence>